<evidence type="ECO:0000256" key="5">
    <source>
        <dbReference type="ARBA" id="ARBA00023242"/>
    </source>
</evidence>
<dbReference type="KEGG" id="dci:113468283"/>
<keyword evidence="4" id="KW-0862">Zinc</keyword>
<dbReference type="GO" id="GO:0008270">
    <property type="term" value="F:zinc ion binding"/>
    <property type="evidence" value="ECO:0007669"/>
    <property type="project" value="UniProtKB-KW"/>
</dbReference>
<gene>
    <name evidence="9" type="primary">LOC113468283</name>
</gene>
<sequence>MVAAANSFLTNHRRVPCFAHILNLIVDAGLGQEALMPLIAKVKGIVTFFKHSVQATDDLKREQMAQGKKEGDVLVLIQSVSTRWNSTCDMIERFTKLASHVAKILLTRPGAPNMIPGTDLNTLREIITILAPFKEATNDITGESYPTAPLVIPLCNLILKKLEQQELTVTSPTATTFLFKLLDDGRRRFFDLEKNVCLARATLLDPRFKKMHFTQPTILAAHINSLSKLINDEHTQNRQRQPSTPDVSAERVQPEQGIIDHNQNESIWSGRQVLISSSQGSSVASGSMMPPELKQYLDQPCQDTMKSNPLEFWLNCKEFTPVLAKIALRSLLAQGSSVSSERVASTVNLVVPNNRSRLSGDHIGQRVFLSSLPKQYW</sequence>
<protein>
    <submittedName>
        <fullName evidence="9">Zinc finger BED domain-containing protein 6-like</fullName>
    </submittedName>
</protein>
<dbReference type="InterPro" id="IPR008906">
    <property type="entry name" value="HATC_C_dom"/>
</dbReference>
<evidence type="ECO:0000256" key="2">
    <source>
        <dbReference type="ARBA" id="ARBA00022723"/>
    </source>
</evidence>
<keyword evidence="3" id="KW-0863">Zinc-finger</keyword>
<keyword evidence="8" id="KW-1185">Reference proteome</keyword>
<feature type="domain" description="HAT C-terminal dimerisation" evidence="7">
    <location>
        <begin position="292"/>
        <end position="366"/>
    </location>
</feature>
<evidence type="ECO:0000256" key="4">
    <source>
        <dbReference type="ARBA" id="ARBA00022833"/>
    </source>
</evidence>
<dbReference type="RefSeq" id="XP_026680874.1">
    <property type="nucleotide sequence ID" value="XM_026825073.1"/>
</dbReference>
<dbReference type="SUPFAM" id="SSF53098">
    <property type="entry name" value="Ribonuclease H-like"/>
    <property type="match status" value="1"/>
</dbReference>
<dbReference type="GeneID" id="113468283"/>
<evidence type="ECO:0000313" key="9">
    <source>
        <dbReference type="RefSeq" id="XP_026680874.1"/>
    </source>
</evidence>
<dbReference type="GO" id="GO:0005634">
    <property type="term" value="C:nucleus"/>
    <property type="evidence" value="ECO:0007669"/>
    <property type="project" value="UniProtKB-SubCell"/>
</dbReference>
<dbReference type="AlphaFoldDB" id="A0A3Q0IXC1"/>
<comment type="subcellular location">
    <subcellularLocation>
        <location evidence="1">Nucleus</location>
    </subcellularLocation>
</comment>
<dbReference type="GO" id="GO:0046983">
    <property type="term" value="F:protein dimerization activity"/>
    <property type="evidence" value="ECO:0007669"/>
    <property type="project" value="InterPro"/>
</dbReference>
<evidence type="ECO:0000259" key="7">
    <source>
        <dbReference type="Pfam" id="PF05699"/>
    </source>
</evidence>
<evidence type="ECO:0000313" key="8">
    <source>
        <dbReference type="Proteomes" id="UP000079169"/>
    </source>
</evidence>
<dbReference type="Proteomes" id="UP000079169">
    <property type="component" value="Unplaced"/>
</dbReference>
<evidence type="ECO:0000256" key="6">
    <source>
        <dbReference type="SAM" id="MobiDB-lite"/>
    </source>
</evidence>
<keyword evidence="5" id="KW-0539">Nucleus</keyword>
<organism evidence="8 9">
    <name type="scientific">Diaphorina citri</name>
    <name type="common">Asian citrus psyllid</name>
    <dbReference type="NCBI Taxonomy" id="121845"/>
    <lineage>
        <taxon>Eukaryota</taxon>
        <taxon>Metazoa</taxon>
        <taxon>Ecdysozoa</taxon>
        <taxon>Arthropoda</taxon>
        <taxon>Hexapoda</taxon>
        <taxon>Insecta</taxon>
        <taxon>Pterygota</taxon>
        <taxon>Neoptera</taxon>
        <taxon>Paraneoptera</taxon>
        <taxon>Hemiptera</taxon>
        <taxon>Sternorrhyncha</taxon>
        <taxon>Psylloidea</taxon>
        <taxon>Psyllidae</taxon>
        <taxon>Diaphorininae</taxon>
        <taxon>Diaphorina</taxon>
    </lineage>
</organism>
<evidence type="ECO:0000256" key="3">
    <source>
        <dbReference type="ARBA" id="ARBA00022771"/>
    </source>
</evidence>
<reference evidence="9" key="1">
    <citation type="submission" date="2025-08" db="UniProtKB">
        <authorList>
            <consortium name="RefSeq"/>
        </authorList>
    </citation>
    <scope>IDENTIFICATION</scope>
</reference>
<accession>A0A3Q0IXC1</accession>
<feature type="region of interest" description="Disordered" evidence="6">
    <location>
        <begin position="233"/>
        <end position="255"/>
    </location>
</feature>
<dbReference type="InterPro" id="IPR052035">
    <property type="entry name" value="ZnF_BED_domain_contain"/>
</dbReference>
<proteinExistence type="predicted"/>
<dbReference type="STRING" id="121845.A0A3Q0IXC1"/>
<dbReference type="Pfam" id="PF05699">
    <property type="entry name" value="Dimer_Tnp_hAT"/>
    <property type="match status" value="1"/>
</dbReference>
<keyword evidence="2" id="KW-0479">Metal-binding</keyword>
<dbReference type="PaxDb" id="121845-A0A3Q0IXC1"/>
<name>A0A3Q0IXC1_DIACI</name>
<dbReference type="InterPro" id="IPR012337">
    <property type="entry name" value="RNaseH-like_sf"/>
</dbReference>
<evidence type="ECO:0000256" key="1">
    <source>
        <dbReference type="ARBA" id="ARBA00004123"/>
    </source>
</evidence>
<dbReference type="PANTHER" id="PTHR46481">
    <property type="entry name" value="ZINC FINGER BED DOMAIN-CONTAINING PROTEIN 4"/>
    <property type="match status" value="1"/>
</dbReference>
<dbReference type="PANTHER" id="PTHR46481:SF10">
    <property type="entry name" value="ZINC FINGER BED DOMAIN-CONTAINING PROTEIN 39"/>
    <property type="match status" value="1"/>
</dbReference>